<dbReference type="PANTHER" id="PTHR36848">
    <property type="entry name" value="DNA-BINDING PROTEIN (PUTATIVE SECRETED PROTEIN)-RELATED"/>
    <property type="match status" value="1"/>
</dbReference>
<dbReference type="InterPro" id="IPR008979">
    <property type="entry name" value="Galactose-bd-like_sf"/>
</dbReference>
<protein>
    <recommendedName>
        <fullName evidence="3">Alpha-L-rhamnosidase-like protein</fullName>
    </recommendedName>
</protein>
<reference evidence="1" key="1">
    <citation type="submission" date="2023-05" db="EMBL/GenBank/DDBJ databases">
        <title>[olsenella] sp. nov., isolated from a pig farm feces dump.</title>
        <authorList>
            <person name="Chang Y.-H."/>
        </authorList>
    </citation>
    <scope>NUCLEOTIDE SEQUENCE</scope>
    <source>
        <strain evidence="1">YH-ols2217</strain>
    </source>
</reference>
<dbReference type="Gene3D" id="2.60.120.260">
    <property type="entry name" value="Galactose-binding domain-like"/>
    <property type="match status" value="1"/>
</dbReference>
<organism evidence="1 2">
    <name type="scientific">Kribbibacterium absianum</name>
    <dbReference type="NCBI Taxonomy" id="3044210"/>
    <lineage>
        <taxon>Bacteria</taxon>
        <taxon>Bacillati</taxon>
        <taxon>Actinomycetota</taxon>
        <taxon>Coriobacteriia</taxon>
        <taxon>Coriobacteriales</taxon>
        <taxon>Kribbibacteriaceae</taxon>
        <taxon>Kribbibacterium</taxon>
    </lineage>
</organism>
<dbReference type="Proteomes" id="UP001431693">
    <property type="component" value="Unassembled WGS sequence"/>
</dbReference>
<sequence length="901" mass="98525">MGALEQVLANDAGGHVLPFMWVHGESHGRYAEVMAAIRACGIDQLCVEARPHEDFNGPGWFDDLGFILDEAERLGMGVWLLDDSHFPTGWANGEVQRNHPELRKRFLRLEQRDAAGPIAGAELILRYLLADPDDEVLAVLAQRRREDGDLEPGITIDLTPTLHVRDDGLTGAPAMFGAPTPPVTAVGLDVPAGQWLINVLYTSHAGGEKETEGYLSPIDPAATRVLIDTVYQPMWEHFSEYFGTTFKGFFSDEPRFGNIHGAENASIGRNPQMPLPWRRDLLDLLAERTGTDPGQLMPLLPLLFVDPAADATLLFRGVSHPAVEVASMLRCAYMDLVSDLYAECFDGELCRWCQERGIEKIGHTIEDNNAVARLGYGCGHFFRSMRHSSMAGVDVVMQQLMPGYDDGLYHSFHKPGWDMGFFTHVLARLGGSLAHVDPAKGGRAMAEVFGAYGWNEGNRLALWLVNHLLARGVNHFVPHAFDCADFPDADCPPHLWAGGANPQYPEFERLMGYTQRLSTLLSGGECAPLVGVWFNAESEWYGAYRPLQDVARPLARAGVEHDFVPTDWLARGVVVERDGRALWRCGAQDYTALVVPGGEAVPRAVLAAASEASEAGVPVFFVGAMPERLCEGGAAGAVTELLASSPAVRVVSTDELAQTVVGLGLRELDRDSEQPWLRCYHYVRDGRHEYLLVNEHPANRVRCSLAGAAEGDRYEYDPWENRLFAAPDAFELDLPPYGSKLVVVSDGPLDAEPQRAPFVASGTRRLGRCEVGFSEDGGRSWSRPVELDEPAYASALPGRGSFAGRVRYVFRFEVGEPDARRRAILGLEGVQEAATVAVNGVDCGCRLCPDYEFEVTEALKAGENVAEVVLNTTLGRAMGDFCGSFMPTAPAGLTGCWLAME</sequence>
<evidence type="ECO:0000313" key="2">
    <source>
        <dbReference type="Proteomes" id="UP001431693"/>
    </source>
</evidence>
<gene>
    <name evidence="1" type="ORF">QJ043_07570</name>
</gene>
<dbReference type="InterPro" id="IPR053161">
    <property type="entry name" value="Ulvan_degrading_GH"/>
</dbReference>
<keyword evidence="2" id="KW-1185">Reference proteome</keyword>
<evidence type="ECO:0000313" key="1">
    <source>
        <dbReference type="EMBL" id="MDJ1129934.1"/>
    </source>
</evidence>
<comment type="caution">
    <text evidence="1">The sequence shown here is derived from an EMBL/GenBank/DDBJ whole genome shotgun (WGS) entry which is preliminary data.</text>
</comment>
<accession>A0ABT6ZLK1</accession>
<dbReference type="SUPFAM" id="SSF49785">
    <property type="entry name" value="Galactose-binding domain-like"/>
    <property type="match status" value="1"/>
</dbReference>
<name>A0ABT6ZLK1_9ACTN</name>
<proteinExistence type="predicted"/>
<dbReference type="RefSeq" id="WP_283713054.1">
    <property type="nucleotide sequence ID" value="NZ_JASJEW010000002.1"/>
</dbReference>
<evidence type="ECO:0008006" key="3">
    <source>
        <dbReference type="Google" id="ProtNLM"/>
    </source>
</evidence>
<dbReference type="PANTHER" id="PTHR36848:SF2">
    <property type="entry name" value="SECRETED PROTEIN"/>
    <property type="match status" value="1"/>
</dbReference>
<dbReference type="EMBL" id="JASJEX010000003">
    <property type="protein sequence ID" value="MDJ1129934.1"/>
    <property type="molecule type" value="Genomic_DNA"/>
</dbReference>